<dbReference type="PROSITE" id="PS51354">
    <property type="entry name" value="GLUTAREDOXIN_2"/>
    <property type="match status" value="1"/>
</dbReference>
<evidence type="ECO:0000256" key="2">
    <source>
        <dbReference type="ARBA" id="ARBA00022982"/>
    </source>
</evidence>
<gene>
    <name evidence="4" type="ORF">DILT_LOCUS9182</name>
</gene>
<dbReference type="Pfam" id="PF00462">
    <property type="entry name" value="Glutaredoxin"/>
    <property type="match status" value="1"/>
</dbReference>
<dbReference type="AlphaFoldDB" id="A0A3P7M5A3"/>
<accession>A0A3P7M5A3</accession>
<keyword evidence="2" id="KW-0249">Electron transport</keyword>
<dbReference type="Proteomes" id="UP000281553">
    <property type="component" value="Unassembled WGS sequence"/>
</dbReference>
<evidence type="ECO:0000259" key="3">
    <source>
        <dbReference type="Pfam" id="PF00462"/>
    </source>
</evidence>
<dbReference type="PANTHER" id="PTHR46185">
    <property type="entry name" value="GLUTAREDOXIN-1"/>
    <property type="match status" value="1"/>
</dbReference>
<dbReference type="InterPro" id="IPR002109">
    <property type="entry name" value="Glutaredoxin"/>
</dbReference>
<dbReference type="SUPFAM" id="SSF52833">
    <property type="entry name" value="Thioredoxin-like"/>
    <property type="match status" value="1"/>
</dbReference>
<sequence length="114" mass="12431">MGSFQSQTSPDCTAFIEEKIHAKKVVMFVKPYCPNCKSAISLFRDLIGTSITEADLDVVDISNNPRCSEIQDALKALTGARTVPRIFINGKSLGGFDEAQRAQKAGKLHTLLES</sequence>
<dbReference type="InterPro" id="IPR036249">
    <property type="entry name" value="Thioredoxin-like_sf"/>
</dbReference>
<dbReference type="GO" id="GO:0015038">
    <property type="term" value="F:glutathione disulfide oxidoreductase activity"/>
    <property type="evidence" value="ECO:0007669"/>
    <property type="project" value="TreeGrafter"/>
</dbReference>
<dbReference type="GO" id="GO:0005739">
    <property type="term" value="C:mitochondrion"/>
    <property type="evidence" value="ECO:0007669"/>
    <property type="project" value="TreeGrafter"/>
</dbReference>
<protein>
    <recommendedName>
        <fullName evidence="3">Glutaredoxin domain-containing protein</fullName>
    </recommendedName>
</protein>
<evidence type="ECO:0000256" key="1">
    <source>
        <dbReference type="ARBA" id="ARBA00022448"/>
    </source>
</evidence>
<proteinExistence type="predicted"/>
<dbReference type="OrthoDB" id="418495at2759"/>
<dbReference type="CDD" id="cd03419">
    <property type="entry name" value="GRX_GRXh_1_2_like"/>
    <property type="match status" value="1"/>
</dbReference>
<dbReference type="InterPro" id="IPR047185">
    <property type="entry name" value="GLRX1"/>
</dbReference>
<evidence type="ECO:0000313" key="4">
    <source>
        <dbReference type="EMBL" id="VDN13351.1"/>
    </source>
</evidence>
<dbReference type="PANTHER" id="PTHR46185:SF1">
    <property type="entry name" value="GLUTAREDOXIN-1"/>
    <property type="match status" value="1"/>
</dbReference>
<dbReference type="InterPro" id="IPR014025">
    <property type="entry name" value="Glutaredoxin_subgr"/>
</dbReference>
<keyword evidence="5" id="KW-1185">Reference proteome</keyword>
<organism evidence="4 5">
    <name type="scientific">Dibothriocephalus latus</name>
    <name type="common">Fish tapeworm</name>
    <name type="synonym">Diphyllobothrium latum</name>
    <dbReference type="NCBI Taxonomy" id="60516"/>
    <lineage>
        <taxon>Eukaryota</taxon>
        <taxon>Metazoa</taxon>
        <taxon>Spiralia</taxon>
        <taxon>Lophotrochozoa</taxon>
        <taxon>Platyhelminthes</taxon>
        <taxon>Cestoda</taxon>
        <taxon>Eucestoda</taxon>
        <taxon>Diphyllobothriidea</taxon>
        <taxon>Diphyllobothriidae</taxon>
        <taxon>Dibothriocephalus</taxon>
    </lineage>
</organism>
<dbReference type="Gene3D" id="3.40.30.10">
    <property type="entry name" value="Glutaredoxin"/>
    <property type="match status" value="1"/>
</dbReference>
<feature type="domain" description="Glutaredoxin" evidence="3">
    <location>
        <begin position="25"/>
        <end position="91"/>
    </location>
</feature>
<evidence type="ECO:0000313" key="5">
    <source>
        <dbReference type="Proteomes" id="UP000281553"/>
    </source>
</evidence>
<name>A0A3P7M5A3_DIBLA</name>
<reference evidence="4 5" key="1">
    <citation type="submission" date="2018-11" db="EMBL/GenBank/DDBJ databases">
        <authorList>
            <consortium name="Pathogen Informatics"/>
        </authorList>
    </citation>
    <scope>NUCLEOTIDE SEQUENCE [LARGE SCALE GENOMIC DNA]</scope>
</reference>
<dbReference type="EMBL" id="UYRU01056186">
    <property type="protein sequence ID" value="VDN13351.1"/>
    <property type="molecule type" value="Genomic_DNA"/>
</dbReference>
<keyword evidence="1" id="KW-0813">Transport</keyword>
<dbReference type="PRINTS" id="PR00160">
    <property type="entry name" value="GLUTAREDOXIN"/>
</dbReference>